<keyword evidence="1" id="KW-0732">Signal</keyword>
<dbReference type="OrthoDB" id="9780932at2"/>
<gene>
    <name evidence="3" type="ORF">TBC1_12260</name>
</gene>
<evidence type="ECO:0000259" key="2">
    <source>
        <dbReference type="Pfam" id="PF00561"/>
    </source>
</evidence>
<organism evidence="3">
    <name type="scientific">Lentimicrobium saccharophilum</name>
    <dbReference type="NCBI Taxonomy" id="1678841"/>
    <lineage>
        <taxon>Bacteria</taxon>
        <taxon>Pseudomonadati</taxon>
        <taxon>Bacteroidota</taxon>
        <taxon>Bacteroidia</taxon>
        <taxon>Bacteroidales</taxon>
        <taxon>Lentimicrobiaceae</taxon>
        <taxon>Lentimicrobium</taxon>
    </lineage>
</organism>
<keyword evidence="4" id="KW-1185">Reference proteome</keyword>
<dbReference type="GO" id="GO:0016020">
    <property type="term" value="C:membrane"/>
    <property type="evidence" value="ECO:0007669"/>
    <property type="project" value="TreeGrafter"/>
</dbReference>
<proteinExistence type="predicted"/>
<dbReference type="PRINTS" id="PR00111">
    <property type="entry name" value="ABHYDROLASE"/>
</dbReference>
<dbReference type="PANTHER" id="PTHR43798:SF33">
    <property type="entry name" value="HYDROLASE, PUTATIVE (AFU_ORTHOLOGUE AFUA_2G14860)-RELATED"/>
    <property type="match status" value="1"/>
</dbReference>
<dbReference type="EMBL" id="DF968183">
    <property type="protein sequence ID" value="GAP44452.1"/>
    <property type="molecule type" value="Genomic_DNA"/>
</dbReference>
<dbReference type="InterPro" id="IPR000073">
    <property type="entry name" value="AB_hydrolase_1"/>
</dbReference>
<accession>A0A0S7C3R1</accession>
<evidence type="ECO:0000313" key="3">
    <source>
        <dbReference type="EMBL" id="GAP44452.1"/>
    </source>
</evidence>
<feature type="signal peptide" evidence="1">
    <location>
        <begin position="1"/>
        <end position="22"/>
    </location>
</feature>
<feature type="chain" id="PRO_5006633508" evidence="1">
    <location>
        <begin position="23"/>
        <end position="327"/>
    </location>
</feature>
<dbReference type="Proteomes" id="UP000053091">
    <property type="component" value="Unassembled WGS sequence"/>
</dbReference>
<sequence>MKNIHKLLFAMAVMLISGPVSLQAQTSGGFLRPYSELVPLKNMDDLVYPYAVKKVTLPSGPEIAYVDEGKGEKVIIFIHGLGSYLPAWTKNIEGLKSGYRCIAIDLPGYGKSSKQPHSGRMSYYAEVVKEFAGKLGLEKVILAGHSMGGQIAMVAALNYPGMVEGLILIAPAGFERFTEGQKQWFRNVMTSEGVKNTSAEDIQTNLAVNFYNMPADAEFMITDRIAMRSAADFDHYCYAVVQSVNGMVDEPVIDVLDKITQPALIVFGENDNLIPNRFLNPGKTAGIAAYGHKAIRGSRLLMVKKAGHFVQYEQSGEVNDAIREFLK</sequence>
<dbReference type="Gene3D" id="3.40.50.1820">
    <property type="entry name" value="alpha/beta hydrolase"/>
    <property type="match status" value="1"/>
</dbReference>
<evidence type="ECO:0000313" key="4">
    <source>
        <dbReference type="Proteomes" id="UP000053091"/>
    </source>
</evidence>
<dbReference type="InterPro" id="IPR050266">
    <property type="entry name" value="AB_hydrolase_sf"/>
</dbReference>
<dbReference type="SUPFAM" id="SSF53474">
    <property type="entry name" value="alpha/beta-Hydrolases"/>
    <property type="match status" value="1"/>
</dbReference>
<dbReference type="PANTHER" id="PTHR43798">
    <property type="entry name" value="MONOACYLGLYCEROL LIPASE"/>
    <property type="match status" value="1"/>
</dbReference>
<reference evidence="3" key="1">
    <citation type="journal article" date="2015" name="Genome Announc.">
        <title>Draft Genome Sequence of Bacteroidales Strain TBC1, a Novel Isolate from a Methanogenic Wastewater Treatment System.</title>
        <authorList>
            <person name="Tourlousse D.M."/>
            <person name="Matsuura N."/>
            <person name="Sun L."/>
            <person name="Toyonaga M."/>
            <person name="Kuroda K."/>
            <person name="Ohashi A."/>
            <person name="Cruz R."/>
            <person name="Yamaguchi T."/>
            <person name="Sekiguchi Y."/>
        </authorList>
    </citation>
    <scope>NUCLEOTIDE SEQUENCE [LARGE SCALE GENOMIC DNA]</scope>
    <source>
        <strain evidence="3">TBC1</strain>
    </source>
</reference>
<dbReference type="Pfam" id="PF00561">
    <property type="entry name" value="Abhydrolase_1"/>
    <property type="match status" value="1"/>
</dbReference>
<protein>
    <submittedName>
        <fullName evidence="3">Pimeloyl-ACP methyl ester carboxylesterase</fullName>
    </submittedName>
</protein>
<dbReference type="InterPro" id="IPR029058">
    <property type="entry name" value="AB_hydrolase_fold"/>
</dbReference>
<dbReference type="AlphaFoldDB" id="A0A0S7C3R1"/>
<name>A0A0S7C3R1_9BACT</name>
<feature type="domain" description="AB hydrolase-1" evidence="2">
    <location>
        <begin position="74"/>
        <end position="313"/>
    </location>
</feature>
<dbReference type="RefSeq" id="WP_137305722.1">
    <property type="nucleotide sequence ID" value="NZ_DF968183.1"/>
</dbReference>
<dbReference type="STRING" id="1678841.TBC1_12260"/>
<evidence type="ECO:0000256" key="1">
    <source>
        <dbReference type="SAM" id="SignalP"/>
    </source>
</evidence>